<protein>
    <submittedName>
        <fullName evidence="1">Uncharacterized protein</fullName>
    </submittedName>
</protein>
<comment type="caution">
    <text evidence="1">The sequence shown here is derived from an EMBL/GenBank/DDBJ whole genome shotgun (WGS) entry which is preliminary data.</text>
</comment>
<organism evidence="1 3">
    <name type="scientific">Rotaria magnacalcarata</name>
    <dbReference type="NCBI Taxonomy" id="392030"/>
    <lineage>
        <taxon>Eukaryota</taxon>
        <taxon>Metazoa</taxon>
        <taxon>Spiralia</taxon>
        <taxon>Gnathifera</taxon>
        <taxon>Rotifera</taxon>
        <taxon>Eurotatoria</taxon>
        <taxon>Bdelloidea</taxon>
        <taxon>Philodinida</taxon>
        <taxon>Philodinidae</taxon>
        <taxon>Rotaria</taxon>
    </lineage>
</organism>
<accession>A0A815M0M4</accession>
<evidence type="ECO:0000313" key="3">
    <source>
        <dbReference type="Proteomes" id="UP000663855"/>
    </source>
</evidence>
<dbReference type="Proteomes" id="UP000663855">
    <property type="component" value="Unassembled WGS sequence"/>
</dbReference>
<evidence type="ECO:0000313" key="1">
    <source>
        <dbReference type="EMBL" id="CAF1416509.1"/>
    </source>
</evidence>
<proteinExistence type="predicted"/>
<sequence length="255" mass="29298">MPRKIDFCSKWLLKVDNTDRVCSRWLTKGKTSNSFRCIVCNTDDLSCGNGGWYDLKKHFDLPKHIQCMKDVFGSIPLVVSPHPSASLSSNTNDDSVCTTASSTSVNQTRISFVNIYNDQRSLTRVVKVTRAECMWAMATSQLGFSYNSSQFLPEVFRFMFPGSQIATDYSLRSRKMSYVISHGTVYYLTNELIKDVRKAYGFTLFLMRCEAQHSCSPSRVLFFLMRCEAGSISVMRREFFFFLFYLTVRIVFVIL</sequence>
<dbReference type="AlphaFoldDB" id="A0A815M0M4"/>
<gene>
    <name evidence="2" type="ORF">BYL167_LOCUS18216</name>
    <name evidence="1" type="ORF">CJN711_LOCUS22777</name>
</gene>
<dbReference type="Proteomes" id="UP000681967">
    <property type="component" value="Unassembled WGS sequence"/>
</dbReference>
<reference evidence="1" key="1">
    <citation type="submission" date="2021-02" db="EMBL/GenBank/DDBJ databases">
        <authorList>
            <person name="Nowell W R."/>
        </authorList>
    </citation>
    <scope>NUCLEOTIDE SEQUENCE</scope>
</reference>
<dbReference type="EMBL" id="CAJOBH010007420">
    <property type="protein sequence ID" value="CAF4083631.1"/>
    <property type="molecule type" value="Genomic_DNA"/>
</dbReference>
<name>A0A815M0M4_9BILA</name>
<evidence type="ECO:0000313" key="2">
    <source>
        <dbReference type="EMBL" id="CAF4083631.1"/>
    </source>
</evidence>
<dbReference type="EMBL" id="CAJNOV010010677">
    <property type="protein sequence ID" value="CAF1416509.1"/>
    <property type="molecule type" value="Genomic_DNA"/>
</dbReference>